<evidence type="ECO:0000256" key="3">
    <source>
        <dbReference type="ARBA" id="ARBA00022737"/>
    </source>
</evidence>
<feature type="compositionally biased region" description="Acidic residues" evidence="8">
    <location>
        <begin position="1379"/>
        <end position="1388"/>
    </location>
</feature>
<dbReference type="InterPro" id="IPR036388">
    <property type="entry name" value="WH-like_DNA-bd_sf"/>
</dbReference>
<dbReference type="Pfam" id="PF00931">
    <property type="entry name" value="NB-ARC"/>
    <property type="match status" value="2"/>
</dbReference>
<dbReference type="SUPFAM" id="SSF52540">
    <property type="entry name" value="P-loop containing nucleoside triphosphate hydrolases"/>
    <property type="match status" value="2"/>
</dbReference>
<dbReference type="InterPro" id="IPR027417">
    <property type="entry name" value="P-loop_NTPase"/>
</dbReference>
<evidence type="ECO:0000259" key="9">
    <source>
        <dbReference type="SMART" id="SM00382"/>
    </source>
</evidence>
<dbReference type="Gene3D" id="3.80.10.10">
    <property type="entry name" value="Ribonuclease Inhibitor"/>
    <property type="match status" value="7"/>
</dbReference>
<keyword evidence="3" id="KW-0677">Repeat</keyword>
<feature type="coiled-coil region" evidence="7">
    <location>
        <begin position="40"/>
        <end position="67"/>
    </location>
</feature>
<evidence type="ECO:0000256" key="6">
    <source>
        <dbReference type="ARBA" id="ARBA00022840"/>
    </source>
</evidence>
<keyword evidence="11" id="KW-1185">Reference proteome</keyword>
<dbReference type="Pfam" id="PF23247">
    <property type="entry name" value="LRR_RPS2"/>
    <property type="match status" value="5"/>
</dbReference>
<keyword evidence="4" id="KW-0547">Nucleotide-binding</keyword>
<dbReference type="SMART" id="SM00382">
    <property type="entry name" value="AAA"/>
    <property type="match status" value="2"/>
</dbReference>
<comment type="caution">
    <text evidence="10">The sequence shown here is derived from an EMBL/GenBank/DDBJ whole genome shotgun (WGS) entry which is preliminary data.</text>
</comment>
<dbReference type="OrthoDB" id="1898799at2759"/>
<feature type="compositionally biased region" description="Polar residues" evidence="8">
    <location>
        <begin position="2656"/>
        <end position="2672"/>
    </location>
</feature>
<dbReference type="GO" id="GO:0043531">
    <property type="term" value="F:ADP binding"/>
    <property type="evidence" value="ECO:0007669"/>
    <property type="project" value="InterPro"/>
</dbReference>
<dbReference type="Gene3D" id="1.10.8.430">
    <property type="entry name" value="Helical domain of apoptotic protease-activating factors"/>
    <property type="match status" value="2"/>
</dbReference>
<dbReference type="InterPro" id="IPR032675">
    <property type="entry name" value="LRR_dom_sf"/>
</dbReference>
<name>A0A9J5Z885_SOLCO</name>
<dbReference type="InterPro" id="IPR003593">
    <property type="entry name" value="AAA+_ATPase"/>
</dbReference>
<feature type="coiled-coil region" evidence="7">
    <location>
        <begin position="1451"/>
        <end position="1478"/>
    </location>
</feature>
<gene>
    <name evidence="10" type="ORF">H5410_019400</name>
</gene>
<feature type="region of interest" description="Disordered" evidence="8">
    <location>
        <begin position="2656"/>
        <end position="2700"/>
    </location>
</feature>
<dbReference type="SUPFAM" id="SSF52047">
    <property type="entry name" value="RNI-like"/>
    <property type="match status" value="1"/>
</dbReference>
<evidence type="ECO:0000313" key="10">
    <source>
        <dbReference type="EMBL" id="KAG5608119.1"/>
    </source>
</evidence>
<evidence type="ECO:0000256" key="1">
    <source>
        <dbReference type="ARBA" id="ARBA00008894"/>
    </source>
</evidence>
<feature type="coiled-coil region" evidence="7">
    <location>
        <begin position="968"/>
        <end position="995"/>
    </location>
</feature>
<dbReference type="FunFam" id="3.40.50.300:FF:001091">
    <property type="entry name" value="Probable disease resistance protein At1g61300"/>
    <property type="match status" value="2"/>
</dbReference>
<feature type="region of interest" description="Disordered" evidence="8">
    <location>
        <begin position="1377"/>
        <end position="1411"/>
    </location>
</feature>
<dbReference type="PANTHER" id="PTHR33463">
    <property type="entry name" value="NB-ARC DOMAIN-CONTAINING PROTEIN-RELATED"/>
    <property type="match status" value="1"/>
</dbReference>
<evidence type="ECO:0000256" key="7">
    <source>
        <dbReference type="SAM" id="Coils"/>
    </source>
</evidence>
<dbReference type="InterPro" id="IPR055414">
    <property type="entry name" value="LRR_R13L4/SHOC2-like"/>
</dbReference>
<protein>
    <recommendedName>
        <fullName evidence="9">AAA+ ATPase domain-containing protein</fullName>
    </recommendedName>
</protein>
<dbReference type="GO" id="GO:0006952">
    <property type="term" value="P:defense response"/>
    <property type="evidence" value="ECO:0007669"/>
    <property type="project" value="UniProtKB-KW"/>
</dbReference>
<feature type="compositionally biased region" description="Basic and acidic residues" evidence="8">
    <location>
        <begin position="2675"/>
        <end position="2684"/>
    </location>
</feature>
<comment type="similarity">
    <text evidence="1">Belongs to the disease resistance NB-LRR family.</text>
</comment>
<proteinExistence type="inferred from homology"/>
<keyword evidence="6" id="KW-0067">ATP-binding</keyword>
<dbReference type="InterPro" id="IPR050905">
    <property type="entry name" value="Plant_NBS-LRR"/>
</dbReference>
<evidence type="ECO:0000256" key="2">
    <source>
        <dbReference type="ARBA" id="ARBA00022614"/>
    </source>
</evidence>
<keyword evidence="7" id="KW-0175">Coiled coil</keyword>
<feature type="compositionally biased region" description="Basic and acidic residues" evidence="8">
    <location>
        <begin position="1389"/>
        <end position="1406"/>
    </location>
</feature>
<dbReference type="Gene3D" id="3.40.50.300">
    <property type="entry name" value="P-loop containing nucleotide triphosphate hydrolases"/>
    <property type="match status" value="2"/>
</dbReference>
<dbReference type="SUPFAM" id="SSF52058">
    <property type="entry name" value="L domain-like"/>
    <property type="match status" value="3"/>
</dbReference>
<accession>A0A9J5Z885</accession>
<dbReference type="Gene3D" id="1.10.10.10">
    <property type="entry name" value="Winged helix-like DNA-binding domain superfamily/Winged helix DNA-binding domain"/>
    <property type="match status" value="1"/>
</dbReference>
<organism evidence="10 11">
    <name type="scientific">Solanum commersonii</name>
    <name type="common">Commerson's wild potato</name>
    <name type="synonym">Commerson's nightshade</name>
    <dbReference type="NCBI Taxonomy" id="4109"/>
    <lineage>
        <taxon>Eukaryota</taxon>
        <taxon>Viridiplantae</taxon>
        <taxon>Streptophyta</taxon>
        <taxon>Embryophyta</taxon>
        <taxon>Tracheophyta</taxon>
        <taxon>Spermatophyta</taxon>
        <taxon>Magnoliopsida</taxon>
        <taxon>eudicotyledons</taxon>
        <taxon>Gunneridae</taxon>
        <taxon>Pentapetalae</taxon>
        <taxon>asterids</taxon>
        <taxon>lamiids</taxon>
        <taxon>Solanales</taxon>
        <taxon>Solanaceae</taxon>
        <taxon>Solanoideae</taxon>
        <taxon>Solaneae</taxon>
        <taxon>Solanum</taxon>
    </lineage>
</organism>
<keyword evidence="2" id="KW-0433">Leucine-rich repeat</keyword>
<dbReference type="EMBL" id="JACXVP010000004">
    <property type="protein sequence ID" value="KAG5608119.1"/>
    <property type="molecule type" value="Genomic_DNA"/>
</dbReference>
<sequence length="2700" mass="307320">MEFLSIFVEKLTDCLIQPVARQIGYFYYYKSNMRCMDKECEKLKNIRMTVQRKAEDARRNLQDISLNGKAWLTSVDTTTADVESVMRGVAEVERGCFYGVCPNLKSRYSMSRRAKKITLELIELQNESNKPDVFSFDHPVESEPEAMRSNNVEEFDSRKLKEDEVMAALRDDGVTMIGICGMGGVGKTTLTEKIRQKAKKERLFKDVVMVIVSQQIDFKRIQNEIAGGVGLTLQGDDLWSRGDLLRTRLMDQNSRILIILDDVWKALELEKLGIPSGSNHKHRCKVTFTTRFQHVCEAMGAQKIMEVGTLSEEEAWILFRQKVGNSVDDLSLLDIAKDVAKECKGLPLAIITVAGALKKHKTKRSWDCALEELRGAETIDIPEVHTEVYKPLRLSYDYLGSNEAKCLFLLCSLFEEDSNICPEELLRYGMGLRIFPRIKNLEHARNKMCYLLEILKDCFLLYQGSDKNYVKMHVVRDVAIYIASEGKDIFMVSHDVNSKEFPRKDSYEQYSHMSIVANKFDELPSPIFCPKLKLLMLKLCFEEDPIKLQDDFFDGMSKLNVLSFRTDDYRYSILPFPASIQRLSNLRTLCLSNLKLDDISIIGELVTLEILSIRDSKLGELPVEIGKLTNLIMLELRNEEKALEMISPGVLSRLVRLEELHLVGVEHCSYSNLRELESLSRLTSLTLSECSGDVIYSNLGLASKLTRYTLTVGRAYKATSSMDDYDKNIALKVTETAPLGDWIRHMLRKSEHVHSTGEGSKNVLAELQLDEFQNVKYLCLNHFDSLVHIHCQNNVSFPKLERLEVRKCRCLQYVFCVSLAGGSLTVAFPDDDEEEISWRTREVIKFPNLYDLNLRSLECLTHFCNDTVEGIEFPRLRKMHFSSLPEFQNFWHTANNSITDSNPLFDEKVSCHNLEELYIDRADSITALCSHQLPTAYFSKLVKFGVDGCGKLRNLMSPSVARGLLNLRKLKIENCESMEEVIREEEQQGEEIMTNEPLFPLLEQLNLYDLPKLGHFFLAKHALEFPFLREVCIHDCPEMKTFVQQGIYVSTPSLESVNNDDEVKVVDLNKPMFNSKVSCPRLEKLQLICAHSITALCSHQLRTGYFSKLEALYVSFCGNLRNLMSPSVARGVLNLQILDIGYCELMEEVITKEEQGEEIMTNEPLFPLLEELRLQSLPKLGHFFLAMRALEFPFLREVSITDCPDIKTFVQQGSVSTPSLESVNNDDEVKVVDLNKVIKLERLDVSTCGKLRNLMSPLLARGVLNLRILKIAGCQSMEEVITEEEQQGGEMTNGPLFPQLEQLDLYDLPKLGHFFQTKHALEFPFLRKVYIYSCPSMKTFGLGSVSTPSLESVNYDDEVKVDDLNKWIQQMFNSKEDVSDGCESEEDVSGGRESKENLSDGCKSEDVSDGSESEEDVKMEFLAIFVEKLTDCLIQPVARGIGYFYYYKRNITSLDEESQKLENLRSGVQERAEAARRNLQVISQTVEDWLTSVDTTTADVAAVTRRGRNEVESFYGCCPNLMSRYSLSRRAKKITLKMIELRNEGDKYDVFSYHVPHVEAEAMVSNSGEEFDSRKLKEGEVIAALRDDGVTMIGICGMGGVGKTTMAEKIRQRAKLEKLFDDVVMVTVSQQPDFKRIQGEIAEGVGLTLEGDNLWSRGDRLRLRLKGQDSILIIFDDVWEALHDLEKLGIPSGSNHKHRCKVTFTTRFRHVCEEMGAQKIVEVGTLSEEEAWILFRRKVGDSVNDPSLLDIAKDVAKECKGLPLAIITVAGALKLKTKPSWEDALKQLCNAETRNIPGVHTKVYRPLRLSYDHLESDEARYIFLLCSLFEEDSDISTEELLRYGMGLGIFLEIKNIEGARNRVCHLLETLKDRFLLSQGSNRNYVKMHDVVRDVAISIVSEGKHIFMVSHDLNSEEFPRKDSYEQYSHVSIVANKFDEHPSPIVCPNLKLLMLKLYCKEPIKLQDNFFDGMSKLNVLSLSGYEYSIWPFPASIQRLSNMRTLCLSNLRLDDISILGELVTLEILSIRDSQLEKLPVEIGKLKNLIMLELRNEKKPLEMISPGVLSRLVRLEELHIMKVRNCSYSTLRELESLSRLTALTLSECSGDVIYSNLGLTSKLTRYALTVSKAYRATSSMDDYDKNIALEVTDTAPLGDWIRHLLSKSELVHSTGEGTKNVLAELQLDEFQNVKYLCLKCFDSFAHIQCQNNVSFPKLERLEVGKCHRLKYVFFVSLYGGSSTVACLDDEEAEISRRTHEVIKFPNLYDLNLLSLECLTHFCNGTIDGIEFPRLRKMNFMNLPEFKNFWPTTNNFITGSNPLFDEKVFCPNLEKLQLIRANNISALCSHQLPIAYFSKLVKLKVDSCRKLRNLMSPSVARGLLNLRKLKIENCESIEEVITEEEQRGEEIMTNAPLFPLLELLNLDNLPKLEHFFRTKHALEFPFLRDVCIHDCPEIKTFVQQGSVSTPSPESVNNDDEVKVDDINNVMFNSKVSCPSLVKLVVVGVSNITALCSHQLPTAYFSKLETVYISNCAKLRNLTSPSVARGLPNLEVLMIEACQSIEEVITEEEQRQGEEIMTNEPLFPLLEELVLCKLPKLRHFFLAKHALEFPFLRVVWINSCPEMETFVRQGISVSTPQLKWMNNDVEVKVDDLNKWTQHAFNSKEQNASQGTTDGYQSEARDGDKSEATDGDESEATESQKGEQ</sequence>
<dbReference type="InterPro" id="IPR002182">
    <property type="entry name" value="NB-ARC"/>
</dbReference>
<dbReference type="GO" id="GO:0005524">
    <property type="term" value="F:ATP binding"/>
    <property type="evidence" value="ECO:0007669"/>
    <property type="project" value="UniProtKB-KW"/>
</dbReference>
<dbReference type="PANTHER" id="PTHR33463:SF198">
    <property type="entry name" value="RPP4C3"/>
    <property type="match status" value="1"/>
</dbReference>
<dbReference type="Pfam" id="PF23598">
    <property type="entry name" value="LRR_14"/>
    <property type="match status" value="1"/>
</dbReference>
<reference evidence="10 11" key="1">
    <citation type="submission" date="2020-09" db="EMBL/GenBank/DDBJ databases">
        <title>De no assembly of potato wild relative species, Solanum commersonii.</title>
        <authorList>
            <person name="Cho K."/>
        </authorList>
    </citation>
    <scope>NUCLEOTIDE SEQUENCE [LARGE SCALE GENOMIC DNA]</scope>
    <source>
        <strain evidence="10">LZ3.2</strain>
        <tissue evidence="10">Leaf</tissue>
    </source>
</reference>
<dbReference type="Proteomes" id="UP000824120">
    <property type="component" value="Chromosome 4"/>
</dbReference>
<keyword evidence="5" id="KW-0611">Plant defense</keyword>
<dbReference type="PRINTS" id="PR00364">
    <property type="entry name" value="DISEASERSIST"/>
</dbReference>
<feature type="domain" description="AAA+ ATPase" evidence="9">
    <location>
        <begin position="1589"/>
        <end position="1727"/>
    </location>
</feature>
<evidence type="ECO:0000313" key="11">
    <source>
        <dbReference type="Proteomes" id="UP000824120"/>
    </source>
</evidence>
<evidence type="ECO:0000256" key="4">
    <source>
        <dbReference type="ARBA" id="ARBA00022741"/>
    </source>
</evidence>
<dbReference type="InterPro" id="IPR042197">
    <property type="entry name" value="Apaf_helical"/>
</dbReference>
<dbReference type="InterPro" id="IPR057135">
    <property type="entry name" value="At4g27190-like_LRR"/>
</dbReference>
<evidence type="ECO:0000256" key="5">
    <source>
        <dbReference type="ARBA" id="ARBA00022821"/>
    </source>
</evidence>
<evidence type="ECO:0000256" key="8">
    <source>
        <dbReference type="SAM" id="MobiDB-lite"/>
    </source>
</evidence>
<feature type="domain" description="AAA+ ATPase" evidence="9">
    <location>
        <begin position="173"/>
        <end position="311"/>
    </location>
</feature>